<dbReference type="Gene3D" id="1.10.30.50">
    <property type="match status" value="1"/>
</dbReference>
<comment type="caution">
    <text evidence="1">The sequence shown here is derived from an EMBL/GenBank/DDBJ whole genome shotgun (WGS) entry which is preliminary data.</text>
</comment>
<dbReference type="Proteomes" id="UP000294856">
    <property type="component" value="Unassembled WGS sequence"/>
</dbReference>
<dbReference type="STRING" id="1210063.GCA_001612665_02553"/>
<reference evidence="1 2" key="1">
    <citation type="submission" date="2019-03" db="EMBL/GenBank/DDBJ databases">
        <title>Genomic Encyclopedia of Type Strains, Phase IV (KMG-IV): sequencing the most valuable type-strain genomes for metagenomic binning, comparative biology and taxonomic classification.</title>
        <authorList>
            <person name="Goeker M."/>
        </authorList>
    </citation>
    <scope>NUCLEOTIDE SEQUENCE [LARGE SCALE GENOMIC DNA]</scope>
    <source>
        <strain evidence="1 2">DSM 44684</strain>
    </source>
</reference>
<gene>
    <name evidence="1" type="ORF">DFR71_0536</name>
</gene>
<evidence type="ECO:0000313" key="1">
    <source>
        <dbReference type="EMBL" id="TCJ99555.1"/>
    </source>
</evidence>
<organism evidence="1 2">
    <name type="scientific">Nocardia alba</name>
    <dbReference type="NCBI Taxonomy" id="225051"/>
    <lineage>
        <taxon>Bacteria</taxon>
        <taxon>Bacillati</taxon>
        <taxon>Actinomycetota</taxon>
        <taxon>Actinomycetes</taxon>
        <taxon>Mycobacteriales</taxon>
        <taxon>Nocardiaceae</taxon>
        <taxon>Nocardia</taxon>
    </lineage>
</organism>
<dbReference type="AlphaFoldDB" id="A0A4V2PC11"/>
<name>A0A4V2PC11_9NOCA</name>
<accession>A0A4V2PC11</accession>
<dbReference type="InterPro" id="IPR003615">
    <property type="entry name" value="HNH_nuc"/>
</dbReference>
<sequence length="244" mass="26856">MIPISRRSLGADAVAELARLQSSVDAANDPADRAARAWRSFSGTKTKRDVATGLRAMCSGIARCMYCEDSAGTDIEHFRPKSGFPATAFVWNNHLFACSHCNSNEKRDRFPADATGRALLIDPTTMDPFDHLTLSVGSGLYVGRDEIGRTSIDVFGLNREICAKGRLRAWSTLCKLIERYPVETDAERLDTLAILRDFPFQGVRRWLAVIVESGDRAGVVPPTVKDTVGEYTELIAEFVVRKAG</sequence>
<dbReference type="CDD" id="cd00085">
    <property type="entry name" value="HNHc"/>
    <property type="match status" value="1"/>
</dbReference>
<proteinExistence type="predicted"/>
<dbReference type="EMBL" id="SMFR01000001">
    <property type="protein sequence ID" value="TCJ99555.1"/>
    <property type="molecule type" value="Genomic_DNA"/>
</dbReference>
<keyword evidence="2" id="KW-1185">Reference proteome</keyword>
<protein>
    <submittedName>
        <fullName evidence="1">Uncharacterized protein (TIGR02646 family)</fullName>
    </submittedName>
</protein>
<evidence type="ECO:0000313" key="2">
    <source>
        <dbReference type="Proteomes" id="UP000294856"/>
    </source>
</evidence>